<accession>A0A1V6NCT5</accession>
<evidence type="ECO:0000313" key="2">
    <source>
        <dbReference type="Proteomes" id="UP000191408"/>
    </source>
</evidence>
<protein>
    <submittedName>
        <fullName evidence="1">Uncharacterized protein</fullName>
    </submittedName>
</protein>
<organism evidence="1 2">
    <name type="scientific">Penicillium polonicum</name>
    <dbReference type="NCBI Taxonomy" id="60169"/>
    <lineage>
        <taxon>Eukaryota</taxon>
        <taxon>Fungi</taxon>
        <taxon>Dikarya</taxon>
        <taxon>Ascomycota</taxon>
        <taxon>Pezizomycotina</taxon>
        <taxon>Eurotiomycetes</taxon>
        <taxon>Eurotiomycetidae</taxon>
        <taxon>Eurotiales</taxon>
        <taxon>Aspergillaceae</taxon>
        <taxon>Penicillium</taxon>
    </lineage>
</organism>
<dbReference type="AlphaFoldDB" id="A0A1V6NCT5"/>
<dbReference type="Proteomes" id="UP000191408">
    <property type="component" value="Unassembled WGS sequence"/>
</dbReference>
<dbReference type="EMBL" id="MDYM01000012">
    <property type="protein sequence ID" value="OQD62377.1"/>
    <property type="molecule type" value="Genomic_DNA"/>
</dbReference>
<evidence type="ECO:0000313" key="1">
    <source>
        <dbReference type="EMBL" id="OQD62377.1"/>
    </source>
</evidence>
<reference evidence="2" key="1">
    <citation type="journal article" date="2017" name="Nat. Microbiol.">
        <title>Global analysis of biosynthetic gene clusters reveals vast potential of secondary metabolite production in Penicillium species.</title>
        <authorList>
            <person name="Nielsen J.C."/>
            <person name="Grijseels S."/>
            <person name="Prigent S."/>
            <person name="Ji B."/>
            <person name="Dainat J."/>
            <person name="Nielsen K.F."/>
            <person name="Frisvad J.C."/>
            <person name="Workman M."/>
            <person name="Nielsen J."/>
        </authorList>
    </citation>
    <scope>NUCLEOTIDE SEQUENCE [LARGE SCALE GENOMIC DNA]</scope>
    <source>
        <strain evidence="2">IBT 4502</strain>
    </source>
</reference>
<keyword evidence="2" id="KW-1185">Reference proteome</keyword>
<proteinExistence type="predicted"/>
<sequence>MAPRNQPWKYFCDPEEHPVDAVGDKGNGANDDGKPLNLHLHIPVFAPIWKKLSSLHAF</sequence>
<gene>
    <name evidence="1" type="ORF">PENPOL_c012G02121</name>
</gene>
<name>A0A1V6NCT5_PENPO</name>
<comment type="caution">
    <text evidence="1">The sequence shown here is derived from an EMBL/GenBank/DDBJ whole genome shotgun (WGS) entry which is preliminary data.</text>
</comment>